<dbReference type="SMART" id="SM00448">
    <property type="entry name" value="REC"/>
    <property type="match status" value="1"/>
</dbReference>
<feature type="modified residue" description="4-aspartylphosphate" evidence="8">
    <location>
        <position position="55"/>
    </location>
</feature>
<sequence>MLQLLLVDDEMSVVDTLAHTIPWKSLGIGEVHKAYSASEALNILNMHAIDIVITDVRMPGTDGLELSRLISRQWKHTKCMLLTAHAEFDYARTAIQNHIFDYILKPIRDEELIERVVRIIEVIRTERETHSVVQRAMDAMREHVPRLRGELLHDLLQGKRVPAGKLEEKLRMLEVPIRMNDGIAMMLIRYKEQFSDYDPFEMSLMEYAIFNMAEETFEEGYRVWCCKDVYDYLAIVLIPKTETEESADDLEERLNRWTNQFQMNVRHYLKRDVSVLLGHGGTFPADLLKMYHNLLLLFRKRFGNGQDLPLYVAGGGELADISTLQSLNEPPALLHLMEAGDWTAIETRLEAILSELEERWAESPEHLMEAFFALYAAFSNLAHTSGRKMIDLIGGDYLPVKELLPCKTVAHLGEWTRSVFGKFRQQARNENSTARLAAVKEAQKYILSNLSYDISVQSIADHLRMHPSYVSRLYKLETGENISDYITKLKLEKSVMLLKTSAKKIYEISEEIGYHNPHYFIKLFKKYYGTTPQDYRNSQM</sequence>
<evidence type="ECO:0000256" key="6">
    <source>
        <dbReference type="ARBA" id="ARBA00023125"/>
    </source>
</evidence>
<dbReference type="Pfam" id="PF12833">
    <property type="entry name" value="HTH_18"/>
    <property type="match status" value="1"/>
</dbReference>
<keyword evidence="7" id="KW-0804">Transcription</keyword>
<dbReference type="RefSeq" id="WP_378049046.1">
    <property type="nucleotide sequence ID" value="NZ_JBHMDN010000020.1"/>
</dbReference>
<reference evidence="12" key="1">
    <citation type="journal article" date="2019" name="Int. J. Syst. Evol. Microbiol.">
        <title>The Global Catalogue of Microorganisms (GCM) 10K type strain sequencing project: providing services to taxonomists for standard genome sequencing and annotation.</title>
        <authorList>
            <consortium name="The Broad Institute Genomics Platform"/>
            <consortium name="The Broad Institute Genome Sequencing Center for Infectious Disease"/>
            <person name="Wu L."/>
            <person name="Ma J."/>
        </authorList>
    </citation>
    <scope>NUCLEOTIDE SEQUENCE [LARGE SCALE GENOMIC DNA]</scope>
    <source>
        <strain evidence="12">KCTC 12907</strain>
    </source>
</reference>
<dbReference type="PROSITE" id="PS01124">
    <property type="entry name" value="HTH_ARAC_FAMILY_2"/>
    <property type="match status" value="1"/>
</dbReference>
<evidence type="ECO:0000256" key="3">
    <source>
        <dbReference type="ARBA" id="ARBA00022553"/>
    </source>
</evidence>
<comment type="subcellular location">
    <subcellularLocation>
        <location evidence="1">Cytoplasm</location>
    </subcellularLocation>
</comment>
<comment type="caution">
    <text evidence="11">The sequence shown here is derived from an EMBL/GenBank/DDBJ whole genome shotgun (WGS) entry which is preliminary data.</text>
</comment>
<dbReference type="CDD" id="cd17536">
    <property type="entry name" value="REC_YesN-like"/>
    <property type="match status" value="1"/>
</dbReference>
<protein>
    <submittedName>
        <fullName evidence="11">Response regulator</fullName>
    </submittedName>
</protein>
<dbReference type="Gene3D" id="1.10.10.60">
    <property type="entry name" value="Homeodomain-like"/>
    <property type="match status" value="2"/>
</dbReference>
<dbReference type="SUPFAM" id="SSF46689">
    <property type="entry name" value="Homeodomain-like"/>
    <property type="match status" value="2"/>
</dbReference>
<evidence type="ECO:0000313" key="11">
    <source>
        <dbReference type="EMBL" id="MFC7149673.1"/>
    </source>
</evidence>
<dbReference type="InterPro" id="IPR009057">
    <property type="entry name" value="Homeodomain-like_sf"/>
</dbReference>
<dbReference type="InterPro" id="IPR018062">
    <property type="entry name" value="HTH_AraC-typ_CS"/>
</dbReference>
<evidence type="ECO:0000256" key="2">
    <source>
        <dbReference type="ARBA" id="ARBA00022490"/>
    </source>
</evidence>
<feature type="domain" description="HTH araC/xylS-type" evidence="9">
    <location>
        <begin position="440"/>
        <end position="538"/>
    </location>
</feature>
<dbReference type="PANTHER" id="PTHR42713:SF3">
    <property type="entry name" value="TRANSCRIPTIONAL REGULATORY PROTEIN HPTR"/>
    <property type="match status" value="1"/>
</dbReference>
<keyword evidence="12" id="KW-1185">Reference proteome</keyword>
<keyword evidence="6" id="KW-0238">DNA-binding</keyword>
<keyword evidence="5" id="KW-0805">Transcription regulation</keyword>
<name>A0ABW2F9J8_9BACL</name>
<dbReference type="PROSITE" id="PS50110">
    <property type="entry name" value="RESPONSE_REGULATORY"/>
    <property type="match status" value="1"/>
</dbReference>
<dbReference type="PRINTS" id="PR00032">
    <property type="entry name" value="HTHARAC"/>
</dbReference>
<dbReference type="PROSITE" id="PS00041">
    <property type="entry name" value="HTH_ARAC_FAMILY_1"/>
    <property type="match status" value="1"/>
</dbReference>
<evidence type="ECO:0000256" key="4">
    <source>
        <dbReference type="ARBA" id="ARBA00023012"/>
    </source>
</evidence>
<dbReference type="InterPro" id="IPR001789">
    <property type="entry name" value="Sig_transdc_resp-reg_receiver"/>
</dbReference>
<accession>A0ABW2F9J8</accession>
<dbReference type="SMART" id="SM00342">
    <property type="entry name" value="HTH_ARAC"/>
    <property type="match status" value="1"/>
</dbReference>
<evidence type="ECO:0000259" key="9">
    <source>
        <dbReference type="PROSITE" id="PS01124"/>
    </source>
</evidence>
<evidence type="ECO:0000313" key="12">
    <source>
        <dbReference type="Proteomes" id="UP001596378"/>
    </source>
</evidence>
<evidence type="ECO:0000256" key="5">
    <source>
        <dbReference type="ARBA" id="ARBA00023015"/>
    </source>
</evidence>
<keyword evidence="3 8" id="KW-0597">Phosphoprotein</keyword>
<gene>
    <name evidence="11" type="ORF">ACFQMJ_14175</name>
</gene>
<evidence type="ECO:0000256" key="1">
    <source>
        <dbReference type="ARBA" id="ARBA00004496"/>
    </source>
</evidence>
<dbReference type="InterPro" id="IPR018060">
    <property type="entry name" value="HTH_AraC"/>
</dbReference>
<evidence type="ECO:0000256" key="7">
    <source>
        <dbReference type="ARBA" id="ARBA00023163"/>
    </source>
</evidence>
<dbReference type="InterPro" id="IPR011006">
    <property type="entry name" value="CheY-like_superfamily"/>
</dbReference>
<feature type="domain" description="Response regulatory" evidence="10">
    <location>
        <begin position="3"/>
        <end position="120"/>
    </location>
</feature>
<evidence type="ECO:0000256" key="8">
    <source>
        <dbReference type="PROSITE-ProRule" id="PRU00169"/>
    </source>
</evidence>
<dbReference type="InterPro" id="IPR051552">
    <property type="entry name" value="HptR"/>
</dbReference>
<dbReference type="SUPFAM" id="SSF52172">
    <property type="entry name" value="CheY-like"/>
    <property type="match status" value="1"/>
</dbReference>
<dbReference type="Pfam" id="PF00072">
    <property type="entry name" value="Response_reg"/>
    <property type="match status" value="1"/>
</dbReference>
<dbReference type="PANTHER" id="PTHR42713">
    <property type="entry name" value="HISTIDINE KINASE-RELATED"/>
    <property type="match status" value="1"/>
</dbReference>
<evidence type="ECO:0000259" key="10">
    <source>
        <dbReference type="PROSITE" id="PS50110"/>
    </source>
</evidence>
<proteinExistence type="predicted"/>
<keyword evidence="2" id="KW-0963">Cytoplasm</keyword>
<dbReference type="EMBL" id="JBHTAI010000008">
    <property type="protein sequence ID" value="MFC7149673.1"/>
    <property type="molecule type" value="Genomic_DNA"/>
</dbReference>
<dbReference type="Proteomes" id="UP001596378">
    <property type="component" value="Unassembled WGS sequence"/>
</dbReference>
<organism evidence="11 12">
    <name type="scientific">Cohnella cellulosilytica</name>
    <dbReference type="NCBI Taxonomy" id="986710"/>
    <lineage>
        <taxon>Bacteria</taxon>
        <taxon>Bacillati</taxon>
        <taxon>Bacillota</taxon>
        <taxon>Bacilli</taxon>
        <taxon>Bacillales</taxon>
        <taxon>Paenibacillaceae</taxon>
        <taxon>Cohnella</taxon>
    </lineage>
</organism>
<dbReference type="Gene3D" id="3.40.50.2300">
    <property type="match status" value="1"/>
</dbReference>
<dbReference type="InterPro" id="IPR020449">
    <property type="entry name" value="Tscrpt_reg_AraC-type_HTH"/>
</dbReference>
<keyword evidence="4" id="KW-0902">Two-component regulatory system</keyword>